<proteinExistence type="predicted"/>
<dbReference type="RefSeq" id="WP_258389487.1">
    <property type="nucleotide sequence ID" value="NZ_CP091430.1"/>
</dbReference>
<keyword evidence="1" id="KW-0472">Membrane</keyword>
<keyword evidence="1" id="KW-0812">Transmembrane</keyword>
<evidence type="ECO:0000256" key="1">
    <source>
        <dbReference type="SAM" id="Phobius"/>
    </source>
</evidence>
<gene>
    <name evidence="2" type="ORF">L1F29_17025</name>
</gene>
<accession>A0ABY5SIG8</accession>
<reference evidence="2" key="1">
    <citation type="submission" date="2022-01" db="EMBL/GenBank/DDBJ databases">
        <title>Paenibacillus spongiae sp. nov., isolated from marine sponge.</title>
        <authorList>
            <person name="Li Z."/>
            <person name="Zhang M."/>
        </authorList>
    </citation>
    <scope>NUCLEOTIDE SEQUENCE</scope>
    <source>
        <strain evidence="2">PHS-Z3</strain>
    </source>
</reference>
<keyword evidence="1" id="KW-1133">Transmembrane helix</keyword>
<evidence type="ECO:0000313" key="2">
    <source>
        <dbReference type="EMBL" id="UVI33434.1"/>
    </source>
</evidence>
<feature type="transmembrane region" description="Helical" evidence="1">
    <location>
        <begin position="27"/>
        <end position="55"/>
    </location>
</feature>
<dbReference type="Proteomes" id="UP001057877">
    <property type="component" value="Chromosome"/>
</dbReference>
<sequence>MICRSKLYLPEHLMLINPPRWLLLREALWQFCILLLLTALSVNVLMFVTIPTFVATVFYRYIPLSQIWRQYGYSRLVLWLLAALAFVLSICAAPLLREWMLLLFEIGGFSYE</sequence>
<protein>
    <submittedName>
        <fullName evidence="2">Uncharacterized protein</fullName>
    </submittedName>
</protein>
<feature type="transmembrane region" description="Helical" evidence="1">
    <location>
        <begin position="76"/>
        <end position="96"/>
    </location>
</feature>
<name>A0ABY5SIG8_9BACL</name>
<evidence type="ECO:0000313" key="3">
    <source>
        <dbReference type="Proteomes" id="UP001057877"/>
    </source>
</evidence>
<organism evidence="2 3">
    <name type="scientific">Paenibacillus spongiae</name>
    <dbReference type="NCBI Taxonomy" id="2909671"/>
    <lineage>
        <taxon>Bacteria</taxon>
        <taxon>Bacillati</taxon>
        <taxon>Bacillota</taxon>
        <taxon>Bacilli</taxon>
        <taxon>Bacillales</taxon>
        <taxon>Paenibacillaceae</taxon>
        <taxon>Paenibacillus</taxon>
    </lineage>
</organism>
<dbReference type="EMBL" id="CP091430">
    <property type="protein sequence ID" value="UVI33434.1"/>
    <property type="molecule type" value="Genomic_DNA"/>
</dbReference>
<keyword evidence="3" id="KW-1185">Reference proteome</keyword>